<gene>
    <name evidence="2" type="ORF">HAKA00212_LOCUS1044</name>
</gene>
<evidence type="ECO:0000256" key="1">
    <source>
        <dbReference type="SAM" id="MobiDB-lite"/>
    </source>
</evidence>
<evidence type="ECO:0000313" key="2">
    <source>
        <dbReference type="EMBL" id="CAE0621991.1"/>
    </source>
</evidence>
<name>A0A7S3XJG0_HETAK</name>
<reference evidence="2" key="1">
    <citation type="submission" date="2021-01" db="EMBL/GenBank/DDBJ databases">
        <authorList>
            <person name="Corre E."/>
            <person name="Pelletier E."/>
            <person name="Niang G."/>
            <person name="Scheremetjew M."/>
            <person name="Finn R."/>
            <person name="Kale V."/>
            <person name="Holt S."/>
            <person name="Cochrane G."/>
            <person name="Meng A."/>
            <person name="Brown T."/>
            <person name="Cohen L."/>
        </authorList>
    </citation>
    <scope>NUCLEOTIDE SEQUENCE</scope>
    <source>
        <strain evidence="2">CCMP3107</strain>
    </source>
</reference>
<dbReference type="EMBL" id="HBIU01002893">
    <property type="protein sequence ID" value="CAE0621991.1"/>
    <property type="molecule type" value="Transcribed_RNA"/>
</dbReference>
<sequence length="141" mass="16185">MGIETSRLFVANQFPFPCFSVKDVRVAFLDRKEMWLGLIQHLGNMVFLPPGKSAFPHLLSFHHITFANRQVSIGNFHICLDMNPRFKGFLECGKQFYCFVWSTIAALIQIPEETFDQHNAQHHCSRENTREGGGAGQDYIH</sequence>
<organism evidence="2">
    <name type="scientific">Heterosigma akashiwo</name>
    <name type="common">Chromophytic alga</name>
    <name type="synonym">Heterosigma carterae</name>
    <dbReference type="NCBI Taxonomy" id="2829"/>
    <lineage>
        <taxon>Eukaryota</taxon>
        <taxon>Sar</taxon>
        <taxon>Stramenopiles</taxon>
        <taxon>Ochrophyta</taxon>
        <taxon>Raphidophyceae</taxon>
        <taxon>Chattonellales</taxon>
        <taxon>Chattonellaceae</taxon>
        <taxon>Heterosigma</taxon>
    </lineage>
</organism>
<proteinExistence type="predicted"/>
<accession>A0A7S3XJG0</accession>
<feature type="compositionally biased region" description="Gly residues" evidence="1">
    <location>
        <begin position="131"/>
        <end position="141"/>
    </location>
</feature>
<dbReference type="AlphaFoldDB" id="A0A7S3XJG0"/>
<protein>
    <submittedName>
        <fullName evidence="2">Uncharacterized protein</fullName>
    </submittedName>
</protein>
<feature type="region of interest" description="Disordered" evidence="1">
    <location>
        <begin position="119"/>
        <end position="141"/>
    </location>
</feature>